<feature type="active site" description="Proton acceptor" evidence="8">
    <location>
        <position position="19"/>
    </location>
</feature>
<dbReference type="SUPFAM" id="SSF53178">
    <property type="entry name" value="Peptidyl-tRNA hydrolase-like"/>
    <property type="match status" value="1"/>
</dbReference>
<evidence type="ECO:0000256" key="4">
    <source>
        <dbReference type="ARBA" id="ARBA00022884"/>
    </source>
</evidence>
<keyword evidence="2 8" id="KW-0820">tRNA-binding</keyword>
<evidence type="ECO:0000256" key="2">
    <source>
        <dbReference type="ARBA" id="ARBA00022555"/>
    </source>
</evidence>
<keyword evidence="3 8" id="KW-0378">Hydrolase</keyword>
<evidence type="ECO:0000313" key="12">
    <source>
        <dbReference type="Proteomes" id="UP000469424"/>
    </source>
</evidence>
<dbReference type="RefSeq" id="WP_154554340.1">
    <property type="nucleotide sequence ID" value="NZ_JAQXUZ010000002.1"/>
</dbReference>
<feature type="binding site" evidence="8">
    <location>
        <position position="64"/>
    </location>
    <ligand>
        <name>tRNA</name>
        <dbReference type="ChEBI" id="CHEBI:17843"/>
    </ligand>
</feature>
<sequence>MYIIVGLGNPGSKYENTRHNMGFKAIDAMASEFGIDVNRAKFKGLIGEGRIGSEKVILLKPQTYMNLSGQSVREIMNFYKIPEENLIVIYDDFDLPIGSIRVRKSGGPGTHNGMKSVIQELGSRKFPRVRVGIGSSDGSTIQFVIGKVGKDEQQILNEAAEAAASAAADIIRIGIENAMNIHNTRKSEKKDDH</sequence>
<dbReference type="EC" id="3.1.1.29" evidence="1 8"/>
<evidence type="ECO:0000256" key="8">
    <source>
        <dbReference type="HAMAP-Rule" id="MF_00083"/>
    </source>
</evidence>
<organism evidence="11 12">
    <name type="scientific">Mogibacterium kristiansenii</name>
    <dbReference type="NCBI Taxonomy" id="2606708"/>
    <lineage>
        <taxon>Bacteria</taxon>
        <taxon>Bacillati</taxon>
        <taxon>Bacillota</taxon>
        <taxon>Clostridia</taxon>
        <taxon>Peptostreptococcales</taxon>
        <taxon>Anaerovoracaceae</taxon>
        <taxon>Mogibacterium</taxon>
    </lineage>
</organism>
<protein>
    <recommendedName>
        <fullName evidence="7 8">Peptidyl-tRNA hydrolase</fullName>
        <shortName evidence="8">Pth</shortName>
        <ecNumber evidence="1 8">3.1.1.29</ecNumber>
    </recommendedName>
</protein>
<feature type="binding site" evidence="8">
    <location>
        <position position="66"/>
    </location>
    <ligand>
        <name>tRNA</name>
        <dbReference type="ChEBI" id="CHEBI:17843"/>
    </ligand>
</feature>
<evidence type="ECO:0000256" key="7">
    <source>
        <dbReference type="ARBA" id="ARBA00050038"/>
    </source>
</evidence>
<accession>A0A6N7XHQ0</accession>
<dbReference type="FunFam" id="3.40.50.1470:FF:000001">
    <property type="entry name" value="Peptidyl-tRNA hydrolase"/>
    <property type="match status" value="1"/>
</dbReference>
<evidence type="ECO:0000313" key="11">
    <source>
        <dbReference type="EMBL" id="MST70778.1"/>
    </source>
</evidence>
<gene>
    <name evidence="8" type="primary">pth</name>
    <name evidence="11" type="ORF">FYJ65_05415</name>
</gene>
<dbReference type="PROSITE" id="PS01195">
    <property type="entry name" value="PEPT_TRNA_HYDROL_1"/>
    <property type="match status" value="1"/>
</dbReference>
<reference evidence="11 12" key="1">
    <citation type="submission" date="2019-08" db="EMBL/GenBank/DDBJ databases">
        <title>In-depth cultivation of the pig gut microbiome towards novel bacterial diversity and tailored functional studies.</title>
        <authorList>
            <person name="Wylensek D."/>
            <person name="Hitch T.C.A."/>
            <person name="Clavel T."/>
        </authorList>
    </citation>
    <scope>NUCLEOTIDE SEQUENCE [LARGE SCALE GENOMIC DNA]</scope>
    <source>
        <strain evidence="11 12">WCA-MUC-591-APC-4B</strain>
    </source>
</reference>
<dbReference type="GO" id="GO:0004045">
    <property type="term" value="F:peptidyl-tRNA hydrolase activity"/>
    <property type="evidence" value="ECO:0007669"/>
    <property type="project" value="UniProtKB-UniRule"/>
</dbReference>
<dbReference type="NCBIfam" id="TIGR00447">
    <property type="entry name" value="pth"/>
    <property type="match status" value="1"/>
</dbReference>
<dbReference type="GO" id="GO:0006515">
    <property type="term" value="P:protein quality control for misfolded or incompletely synthesized proteins"/>
    <property type="evidence" value="ECO:0007669"/>
    <property type="project" value="UniProtKB-UniRule"/>
</dbReference>
<evidence type="ECO:0000256" key="1">
    <source>
        <dbReference type="ARBA" id="ARBA00013260"/>
    </source>
</evidence>
<feature type="binding site" evidence="8">
    <location>
        <position position="112"/>
    </location>
    <ligand>
        <name>tRNA</name>
        <dbReference type="ChEBI" id="CHEBI:17843"/>
    </ligand>
</feature>
<dbReference type="PANTHER" id="PTHR17224">
    <property type="entry name" value="PEPTIDYL-TRNA HYDROLASE"/>
    <property type="match status" value="1"/>
</dbReference>
<comment type="catalytic activity">
    <reaction evidence="6 8 9">
        <text>an N-acyl-L-alpha-aminoacyl-tRNA + H2O = an N-acyl-L-amino acid + a tRNA + H(+)</text>
        <dbReference type="Rhea" id="RHEA:54448"/>
        <dbReference type="Rhea" id="RHEA-COMP:10123"/>
        <dbReference type="Rhea" id="RHEA-COMP:13883"/>
        <dbReference type="ChEBI" id="CHEBI:15377"/>
        <dbReference type="ChEBI" id="CHEBI:15378"/>
        <dbReference type="ChEBI" id="CHEBI:59874"/>
        <dbReference type="ChEBI" id="CHEBI:78442"/>
        <dbReference type="ChEBI" id="CHEBI:138191"/>
        <dbReference type="EC" id="3.1.1.29"/>
    </reaction>
</comment>
<name>A0A6N7XHQ0_9FIRM</name>
<dbReference type="PROSITE" id="PS01196">
    <property type="entry name" value="PEPT_TRNA_HYDROL_2"/>
    <property type="match status" value="1"/>
</dbReference>
<feature type="binding site" evidence="8">
    <location>
        <position position="14"/>
    </location>
    <ligand>
        <name>tRNA</name>
        <dbReference type="ChEBI" id="CHEBI:17843"/>
    </ligand>
</feature>
<dbReference type="GO" id="GO:0000049">
    <property type="term" value="F:tRNA binding"/>
    <property type="evidence" value="ECO:0007669"/>
    <property type="project" value="UniProtKB-UniRule"/>
</dbReference>
<dbReference type="Proteomes" id="UP000469424">
    <property type="component" value="Unassembled WGS sequence"/>
</dbReference>
<feature type="site" description="Discriminates between blocked and unblocked aminoacyl-tRNA" evidence="8">
    <location>
        <position position="9"/>
    </location>
</feature>
<dbReference type="Gene3D" id="3.40.50.1470">
    <property type="entry name" value="Peptidyl-tRNA hydrolase"/>
    <property type="match status" value="1"/>
</dbReference>
<keyword evidence="8" id="KW-0963">Cytoplasm</keyword>
<dbReference type="PANTHER" id="PTHR17224:SF1">
    <property type="entry name" value="PEPTIDYL-TRNA HYDROLASE"/>
    <property type="match status" value="1"/>
</dbReference>
<evidence type="ECO:0000256" key="10">
    <source>
        <dbReference type="RuleBase" id="RU004320"/>
    </source>
</evidence>
<dbReference type="GO" id="GO:0072344">
    <property type="term" value="P:rescue of stalled ribosome"/>
    <property type="evidence" value="ECO:0007669"/>
    <property type="project" value="UniProtKB-UniRule"/>
</dbReference>
<evidence type="ECO:0000256" key="6">
    <source>
        <dbReference type="ARBA" id="ARBA00048707"/>
    </source>
</evidence>
<proteinExistence type="inferred from homology"/>
<dbReference type="CDD" id="cd00462">
    <property type="entry name" value="PTH"/>
    <property type="match status" value="1"/>
</dbReference>
<comment type="subcellular location">
    <subcellularLocation>
        <location evidence="8">Cytoplasm</location>
    </subcellularLocation>
</comment>
<comment type="function">
    <text evidence="8">Hydrolyzes ribosome-free peptidyl-tRNAs (with 1 or more amino acids incorporated), which drop off the ribosome during protein synthesis, or as a result of ribosome stalling.</text>
</comment>
<feature type="site" description="Stabilizes the basic form of H active site to accept a proton" evidence="8">
    <location>
        <position position="91"/>
    </location>
</feature>
<evidence type="ECO:0000256" key="5">
    <source>
        <dbReference type="ARBA" id="ARBA00038063"/>
    </source>
</evidence>
<dbReference type="InterPro" id="IPR036416">
    <property type="entry name" value="Pept_tRNA_hydro_sf"/>
</dbReference>
<comment type="subunit">
    <text evidence="8">Monomer.</text>
</comment>
<dbReference type="HAMAP" id="MF_00083">
    <property type="entry name" value="Pept_tRNA_hydro_bact"/>
    <property type="match status" value="1"/>
</dbReference>
<evidence type="ECO:0000256" key="9">
    <source>
        <dbReference type="RuleBase" id="RU000673"/>
    </source>
</evidence>
<dbReference type="EMBL" id="VUNA01000008">
    <property type="protein sequence ID" value="MST70778.1"/>
    <property type="molecule type" value="Genomic_DNA"/>
</dbReference>
<comment type="caution">
    <text evidence="11">The sequence shown here is derived from an EMBL/GenBank/DDBJ whole genome shotgun (WGS) entry which is preliminary data.</text>
</comment>
<keyword evidence="4 8" id="KW-0694">RNA-binding</keyword>
<keyword evidence="12" id="KW-1185">Reference proteome</keyword>
<dbReference type="AlphaFoldDB" id="A0A6N7XHQ0"/>
<comment type="similarity">
    <text evidence="5 8 10">Belongs to the PTH family.</text>
</comment>
<dbReference type="InterPro" id="IPR001328">
    <property type="entry name" value="Pept_tRNA_hydro"/>
</dbReference>
<dbReference type="Pfam" id="PF01195">
    <property type="entry name" value="Pept_tRNA_hydro"/>
    <property type="match status" value="1"/>
</dbReference>
<dbReference type="InterPro" id="IPR018171">
    <property type="entry name" value="Pept_tRNA_hydro_CS"/>
</dbReference>
<evidence type="ECO:0000256" key="3">
    <source>
        <dbReference type="ARBA" id="ARBA00022801"/>
    </source>
</evidence>
<comment type="function">
    <text evidence="8">Catalyzes the release of premature peptidyl moieties from peptidyl-tRNA molecules trapped in stalled 50S ribosomal subunits, and thus maintains levels of free tRNAs and 50S ribosomes.</text>
</comment>
<dbReference type="GO" id="GO:0005737">
    <property type="term" value="C:cytoplasm"/>
    <property type="evidence" value="ECO:0007669"/>
    <property type="project" value="UniProtKB-SubCell"/>
</dbReference>